<evidence type="ECO:0000256" key="6">
    <source>
        <dbReference type="ARBA" id="ARBA00022989"/>
    </source>
</evidence>
<dbReference type="PIRSF" id="PIRSF006648">
    <property type="entry name" value="DrrB"/>
    <property type="match status" value="1"/>
</dbReference>
<dbReference type="Proteomes" id="UP000570678">
    <property type="component" value="Unassembled WGS sequence"/>
</dbReference>
<organism evidence="12 13">
    <name type="scientific">Nocardia flavorosea</name>
    <dbReference type="NCBI Taxonomy" id="53429"/>
    <lineage>
        <taxon>Bacteria</taxon>
        <taxon>Bacillati</taxon>
        <taxon>Actinomycetota</taxon>
        <taxon>Actinomycetes</taxon>
        <taxon>Mycobacteriales</taxon>
        <taxon>Nocardiaceae</taxon>
        <taxon>Nocardia</taxon>
    </lineage>
</organism>
<evidence type="ECO:0000313" key="13">
    <source>
        <dbReference type="Proteomes" id="UP000570678"/>
    </source>
</evidence>
<dbReference type="GO" id="GO:0046677">
    <property type="term" value="P:response to antibiotic"/>
    <property type="evidence" value="ECO:0007669"/>
    <property type="project" value="UniProtKB-KW"/>
</dbReference>
<dbReference type="EMBL" id="JAAXOT010000032">
    <property type="protein sequence ID" value="NKY60950.1"/>
    <property type="molecule type" value="Genomic_DNA"/>
</dbReference>
<reference evidence="12 13" key="1">
    <citation type="submission" date="2020-04" db="EMBL/GenBank/DDBJ databases">
        <title>MicrobeNet Type strains.</title>
        <authorList>
            <person name="Nicholson A.C."/>
        </authorList>
    </citation>
    <scope>NUCLEOTIDE SEQUENCE [LARGE SCALE GENOMIC DNA]</scope>
    <source>
        <strain evidence="12 13">JCM 3332</strain>
    </source>
</reference>
<dbReference type="GO" id="GO:0043190">
    <property type="term" value="C:ATP-binding cassette (ABC) transporter complex"/>
    <property type="evidence" value="ECO:0007669"/>
    <property type="project" value="InterPro"/>
</dbReference>
<evidence type="ECO:0000256" key="2">
    <source>
        <dbReference type="ARBA" id="ARBA00007783"/>
    </source>
</evidence>
<dbReference type="InterPro" id="IPR051449">
    <property type="entry name" value="ABC-2_transporter_component"/>
</dbReference>
<evidence type="ECO:0000256" key="1">
    <source>
        <dbReference type="ARBA" id="ARBA00004651"/>
    </source>
</evidence>
<feature type="transmembrane region" description="Helical" evidence="9">
    <location>
        <begin position="104"/>
        <end position="123"/>
    </location>
</feature>
<evidence type="ECO:0000256" key="10">
    <source>
        <dbReference type="SAM" id="MobiDB-lite"/>
    </source>
</evidence>
<accession>A0A846YTS5</accession>
<dbReference type="Pfam" id="PF01061">
    <property type="entry name" value="ABC2_membrane"/>
    <property type="match status" value="1"/>
</dbReference>
<gene>
    <name evidence="12" type="ORF">HGA15_33410</name>
</gene>
<feature type="transmembrane region" description="Helical" evidence="9">
    <location>
        <begin position="66"/>
        <end position="84"/>
    </location>
</feature>
<feature type="transmembrane region" description="Helical" evidence="9">
    <location>
        <begin position="212"/>
        <end position="230"/>
    </location>
</feature>
<comment type="caution">
    <text evidence="12">The sequence shown here is derived from an EMBL/GenBank/DDBJ whole genome shotgun (WGS) entry which is preliminary data.</text>
</comment>
<dbReference type="PROSITE" id="PS51012">
    <property type="entry name" value="ABC_TM2"/>
    <property type="match status" value="1"/>
</dbReference>
<feature type="transmembrane region" description="Helical" evidence="9">
    <location>
        <begin position="143"/>
        <end position="169"/>
    </location>
</feature>
<name>A0A846YTS5_9NOCA</name>
<evidence type="ECO:0000256" key="4">
    <source>
        <dbReference type="ARBA" id="ARBA00022475"/>
    </source>
</evidence>
<evidence type="ECO:0000256" key="7">
    <source>
        <dbReference type="ARBA" id="ARBA00023136"/>
    </source>
</evidence>
<keyword evidence="13" id="KW-1185">Reference proteome</keyword>
<feature type="region of interest" description="Disordered" evidence="10">
    <location>
        <begin position="1"/>
        <end position="34"/>
    </location>
</feature>
<dbReference type="AlphaFoldDB" id="A0A846YTS5"/>
<keyword evidence="8" id="KW-0046">Antibiotic resistance</keyword>
<keyword evidence="6 9" id="KW-1133">Transmembrane helix</keyword>
<sequence length="295" mass="31098">MSESSPGDVGKGLHAASVTGSSTEAAPGHPGPAARIVTRNTGPRPFGAYAATTTRILRQLRNDHRTIAMILVVPALLMALLYFIYQDVPATPQQPVSLFDRVGISMLGILPFIVMFLITAIAMQRERSSGTLERLLTTPLRKLDLLGGYGTAFSLAAAAQAAVACLVSFGLLGLDAAGNPGWVVLIAMVDAVLGVALGLLCSAFARTEFQAVQFMPVVAAPQIFLCGLLVPREQLPDWLEAISNVLPLSYAVDALHEVSVHSRPTGAMWRDLAIVAGFAAVALCLGAATLRRRTA</sequence>
<evidence type="ECO:0000259" key="11">
    <source>
        <dbReference type="PROSITE" id="PS51012"/>
    </source>
</evidence>
<dbReference type="GO" id="GO:0043215">
    <property type="term" value="P:daunorubicin transport"/>
    <property type="evidence" value="ECO:0007669"/>
    <property type="project" value="InterPro"/>
</dbReference>
<proteinExistence type="inferred from homology"/>
<dbReference type="PANTHER" id="PTHR30294:SF38">
    <property type="entry name" value="TRANSPORT PERMEASE PROTEIN"/>
    <property type="match status" value="1"/>
</dbReference>
<dbReference type="GO" id="GO:1900753">
    <property type="term" value="P:doxorubicin transport"/>
    <property type="evidence" value="ECO:0007669"/>
    <property type="project" value="InterPro"/>
</dbReference>
<evidence type="ECO:0000256" key="9">
    <source>
        <dbReference type="RuleBase" id="RU361157"/>
    </source>
</evidence>
<keyword evidence="5 9" id="KW-0812">Transmembrane</keyword>
<evidence type="ECO:0000313" key="12">
    <source>
        <dbReference type="EMBL" id="NKY60950.1"/>
    </source>
</evidence>
<dbReference type="GO" id="GO:0140359">
    <property type="term" value="F:ABC-type transporter activity"/>
    <property type="evidence" value="ECO:0007669"/>
    <property type="project" value="InterPro"/>
</dbReference>
<comment type="similarity">
    <text evidence="2 9">Belongs to the ABC-2 integral membrane protein family.</text>
</comment>
<dbReference type="NCBIfam" id="TIGR00025">
    <property type="entry name" value="Mtu_efflux"/>
    <property type="match status" value="1"/>
</dbReference>
<feature type="domain" description="ABC transmembrane type-2" evidence="11">
    <location>
        <begin position="65"/>
        <end position="293"/>
    </location>
</feature>
<keyword evidence="7 9" id="KW-0472">Membrane</keyword>
<comment type="subcellular location">
    <subcellularLocation>
        <location evidence="1 9">Cell membrane</location>
        <topology evidence="1 9">Multi-pass membrane protein</topology>
    </subcellularLocation>
</comment>
<dbReference type="InterPro" id="IPR047817">
    <property type="entry name" value="ABC2_TM_bact-type"/>
</dbReference>
<protein>
    <recommendedName>
        <fullName evidence="9">Transport permease protein</fullName>
    </recommendedName>
</protein>
<evidence type="ECO:0000256" key="3">
    <source>
        <dbReference type="ARBA" id="ARBA00022448"/>
    </source>
</evidence>
<evidence type="ECO:0000256" key="5">
    <source>
        <dbReference type="ARBA" id="ARBA00022692"/>
    </source>
</evidence>
<keyword evidence="4 9" id="KW-1003">Cell membrane</keyword>
<feature type="transmembrane region" description="Helical" evidence="9">
    <location>
        <begin position="272"/>
        <end position="290"/>
    </location>
</feature>
<evidence type="ECO:0000256" key="8">
    <source>
        <dbReference type="ARBA" id="ARBA00023251"/>
    </source>
</evidence>
<dbReference type="InterPro" id="IPR004377">
    <property type="entry name" value="ABC_transpt_DrrB/DrrC"/>
</dbReference>
<dbReference type="InterPro" id="IPR013525">
    <property type="entry name" value="ABC2_TM"/>
</dbReference>
<dbReference type="PANTHER" id="PTHR30294">
    <property type="entry name" value="MEMBRANE COMPONENT OF ABC TRANSPORTER YHHJ-RELATED"/>
    <property type="match status" value="1"/>
</dbReference>
<dbReference type="InterPro" id="IPR000412">
    <property type="entry name" value="ABC_2_transport"/>
</dbReference>
<feature type="transmembrane region" description="Helical" evidence="9">
    <location>
        <begin position="181"/>
        <end position="205"/>
    </location>
</feature>
<keyword evidence="3 9" id="KW-0813">Transport</keyword>
<dbReference type="RefSeq" id="WP_084493466.1">
    <property type="nucleotide sequence ID" value="NZ_JAAXOT010000032.1"/>
</dbReference>